<gene>
    <name evidence="1" type="ordered locus">Slip_0364</name>
</gene>
<accession>D7CK34</accession>
<name>D7CK34_SYNLT</name>
<organism evidence="1 2">
    <name type="scientific">Syntrophothermus lipocalidus (strain DSM 12680 / TGB-C1)</name>
    <dbReference type="NCBI Taxonomy" id="643648"/>
    <lineage>
        <taxon>Bacteria</taxon>
        <taxon>Bacillati</taxon>
        <taxon>Bacillota</taxon>
        <taxon>Clostridia</taxon>
        <taxon>Eubacteriales</taxon>
        <taxon>Syntrophomonadaceae</taxon>
        <taxon>Syntrophothermus</taxon>
    </lineage>
</organism>
<evidence type="ECO:0000313" key="1">
    <source>
        <dbReference type="EMBL" id="ADI01148.1"/>
    </source>
</evidence>
<dbReference type="InterPro" id="IPR032587">
    <property type="entry name" value="DUF4911"/>
</dbReference>
<dbReference type="eggNOG" id="COG0826">
    <property type="taxonomic scope" value="Bacteria"/>
</dbReference>
<evidence type="ECO:0000313" key="2">
    <source>
        <dbReference type="Proteomes" id="UP000000378"/>
    </source>
</evidence>
<protein>
    <submittedName>
        <fullName evidence="1">Peptidase, U32 family protein</fullName>
    </submittedName>
</protein>
<dbReference type="Pfam" id="PF16256">
    <property type="entry name" value="DUF4911"/>
    <property type="match status" value="1"/>
</dbReference>
<dbReference type="EMBL" id="CP002048">
    <property type="protein sequence ID" value="ADI01148.1"/>
    <property type="molecule type" value="Genomic_DNA"/>
</dbReference>
<dbReference type="AlphaFoldDB" id="D7CK34"/>
<dbReference type="HOGENOM" id="CLU_190608_1_0_9"/>
<dbReference type="Proteomes" id="UP000000378">
    <property type="component" value="Chromosome"/>
</dbReference>
<dbReference type="STRING" id="643648.Slip_0364"/>
<keyword evidence="2" id="KW-1185">Reference proteome</keyword>
<dbReference type="KEGG" id="slp:Slip_0364"/>
<sequence length="72" mass="8162">MVDPGDQVFLRVETQNIDFLNRIVEGWDGLGIVSTLDRDQGLVVIRVTPDTKPELLNVVRFLPFPAEVLEQK</sequence>
<reference evidence="1 2" key="2">
    <citation type="journal article" date="2010" name="Stand. Genomic Sci.">
        <title>Complete genome sequence of Syntrophothermus lipocalidus type strain (TGB-C1).</title>
        <authorList>
            <person name="Djao O.D."/>
            <person name="Zhang X."/>
            <person name="Lucas S."/>
            <person name="Lapidus A."/>
            <person name="Del Rio T.G."/>
            <person name="Nolan M."/>
            <person name="Tice H."/>
            <person name="Cheng J.F."/>
            <person name="Han C."/>
            <person name="Tapia R."/>
            <person name="Goodwin L."/>
            <person name="Pitluck S."/>
            <person name="Liolios K."/>
            <person name="Ivanova N."/>
            <person name="Mavromatis K."/>
            <person name="Mikhailova N."/>
            <person name="Ovchinnikova G."/>
            <person name="Pati A."/>
            <person name="Brambilla E."/>
            <person name="Chen A."/>
            <person name="Palaniappan K."/>
            <person name="Land M."/>
            <person name="Hauser L."/>
            <person name="Chang Y.J."/>
            <person name="Jeffries C.D."/>
            <person name="Rohde M."/>
            <person name="Sikorski J."/>
            <person name="Spring S."/>
            <person name="Goker M."/>
            <person name="Detter J.C."/>
            <person name="Woyke T."/>
            <person name="Bristow J."/>
            <person name="Eisen J.A."/>
            <person name="Markowitz V."/>
            <person name="Hugenholtz P."/>
            <person name="Kyrpides N.C."/>
            <person name="Klenk H.P."/>
        </authorList>
    </citation>
    <scope>NUCLEOTIDE SEQUENCE [LARGE SCALE GENOMIC DNA]</scope>
    <source>
        <strain evidence="2">DSM 12680 / TGB-C1</strain>
    </source>
</reference>
<proteinExistence type="predicted"/>
<reference evidence="2" key="1">
    <citation type="journal article" date="2010" name="Stand. Genomic Sci.">
        <title>Complete genome sequence of Syntrophothermus lipocalidus type strain (TGB-C1T).</title>
        <authorList>
            <consortium name="US DOE Joint Genome Institute (JGI-PGF)"/>
            <person name="Djao O."/>
            <person name="Zhang X."/>
            <person name="Lucas S."/>
            <person name="Lapidus A."/>
            <person name="Glavina Del Rio T."/>
            <person name="Nolan M."/>
            <person name="Tice H."/>
            <person name="Cheng J."/>
            <person name="Han C."/>
            <person name="Tapia R."/>
            <person name="Goodwin L."/>
            <person name="Pitluck S."/>
            <person name="Liolios K."/>
            <person name="Ivanova N."/>
            <person name="Mavromatis K."/>
            <person name="Mikhailova N."/>
            <person name="Ovchinnikova G."/>
            <person name="Pati A."/>
            <person name="Brambilla E."/>
            <person name="Chen A."/>
            <person name="Palaniappan K."/>
            <person name="Land M."/>
            <person name="Hauser L."/>
            <person name="Chang Y."/>
            <person name="Jeffries C."/>
            <person name="Rohde M."/>
            <person name="Sikorski J."/>
            <person name="Spring S."/>
            <person name="Goker M."/>
            <person name="Detter J."/>
            <person name="Woyke T."/>
            <person name="Bristow J."/>
            <person name="Eisen J."/>
            <person name="Markowitz V."/>
            <person name="Hugenholtz P."/>
            <person name="Kyrpides N."/>
            <person name="Klenk H."/>
        </authorList>
    </citation>
    <scope>NUCLEOTIDE SEQUENCE [LARGE SCALE GENOMIC DNA]</scope>
    <source>
        <strain evidence="2">DSM 12680 / TGB-C1</strain>
    </source>
</reference>